<dbReference type="PRINTS" id="PR01040">
    <property type="entry name" value="TRNASYNTHTYR"/>
</dbReference>
<evidence type="ECO:0000256" key="3">
    <source>
        <dbReference type="ARBA" id="ARBA00022840"/>
    </source>
</evidence>
<feature type="binding site" evidence="8">
    <location>
        <position position="172"/>
    </location>
    <ligand>
        <name>L-tyrosine</name>
        <dbReference type="ChEBI" id="CHEBI:58315"/>
    </ligand>
</feature>
<dbReference type="Pfam" id="PF22421">
    <property type="entry name" value="SYY_C-terminal"/>
    <property type="match status" value="1"/>
</dbReference>
<evidence type="ECO:0000256" key="8">
    <source>
        <dbReference type="HAMAP-Rule" id="MF_02006"/>
    </source>
</evidence>
<feature type="binding site" evidence="8">
    <location>
        <position position="168"/>
    </location>
    <ligand>
        <name>L-tyrosine</name>
        <dbReference type="ChEBI" id="CHEBI:58315"/>
    </ligand>
</feature>
<protein>
    <recommendedName>
        <fullName evidence="8">Tyrosine--tRNA ligase</fullName>
        <ecNumber evidence="8">6.1.1.1</ecNumber>
    </recommendedName>
    <alternativeName>
        <fullName evidence="8">Tyrosyl-tRNA synthetase</fullName>
        <shortName evidence="8">TyrRS</shortName>
    </alternativeName>
</protein>
<keyword evidence="12" id="KW-1185">Reference proteome</keyword>
<keyword evidence="5 8" id="KW-0648">Protein biosynthesis</keyword>
<proteinExistence type="inferred from homology"/>
<feature type="short sequence motif" description="'KMSKS' region" evidence="8">
    <location>
        <begin position="228"/>
        <end position="232"/>
    </location>
</feature>
<gene>
    <name evidence="8 11" type="primary">tyrS</name>
    <name evidence="11" type="ORF">AB8U03_06365</name>
</gene>
<dbReference type="CDD" id="cd00805">
    <property type="entry name" value="TyrRS_core"/>
    <property type="match status" value="1"/>
</dbReference>
<dbReference type="Gene3D" id="3.40.50.620">
    <property type="entry name" value="HUPs"/>
    <property type="match status" value="1"/>
</dbReference>
<dbReference type="CDD" id="cd00165">
    <property type="entry name" value="S4"/>
    <property type="match status" value="1"/>
</dbReference>
<dbReference type="PROSITE" id="PS00178">
    <property type="entry name" value="AA_TRNA_LIGASE_I"/>
    <property type="match status" value="1"/>
</dbReference>
<keyword evidence="6 8" id="KW-0030">Aminoacyl-tRNA synthetase</keyword>
<dbReference type="SUPFAM" id="SSF52374">
    <property type="entry name" value="Nucleotidylyl transferase"/>
    <property type="match status" value="1"/>
</dbReference>
<keyword evidence="4 9" id="KW-0694">RNA-binding</keyword>
<dbReference type="Pfam" id="PF00579">
    <property type="entry name" value="tRNA-synt_1b"/>
    <property type="match status" value="1"/>
</dbReference>
<dbReference type="PROSITE" id="PS50889">
    <property type="entry name" value="S4"/>
    <property type="match status" value="1"/>
</dbReference>
<evidence type="ECO:0000256" key="6">
    <source>
        <dbReference type="ARBA" id="ARBA00023146"/>
    </source>
</evidence>
<feature type="binding site" evidence="8">
    <location>
        <position position="35"/>
    </location>
    <ligand>
        <name>L-tyrosine</name>
        <dbReference type="ChEBI" id="CHEBI:58315"/>
    </ligand>
</feature>
<feature type="short sequence motif" description="'HIGH' region" evidence="8">
    <location>
        <begin position="40"/>
        <end position="49"/>
    </location>
</feature>
<dbReference type="InterPro" id="IPR014729">
    <property type="entry name" value="Rossmann-like_a/b/a_fold"/>
</dbReference>
<comment type="subunit">
    <text evidence="8">Homodimer.</text>
</comment>
<comment type="subcellular location">
    <subcellularLocation>
        <location evidence="8">Cytoplasm</location>
    </subcellularLocation>
</comment>
<comment type="function">
    <text evidence="8">Catalyzes the attachment of tyrosine to tRNA(Tyr) in a two-step reaction: tyrosine is first activated by ATP to form Tyr-AMP and then transferred to the acceptor end of tRNA(Tyr).</text>
</comment>
<dbReference type="Gene3D" id="3.10.290.10">
    <property type="entry name" value="RNA-binding S4 domain"/>
    <property type="match status" value="1"/>
</dbReference>
<comment type="similarity">
    <text evidence="8">Belongs to the class-I aminoacyl-tRNA synthetase family. TyrS type 1 subfamily.</text>
</comment>
<dbReference type="Proteomes" id="UP001564657">
    <property type="component" value="Unassembled WGS sequence"/>
</dbReference>
<evidence type="ECO:0000256" key="9">
    <source>
        <dbReference type="PROSITE-ProRule" id="PRU00182"/>
    </source>
</evidence>
<evidence type="ECO:0000256" key="4">
    <source>
        <dbReference type="ARBA" id="ARBA00022884"/>
    </source>
</evidence>
<dbReference type="InterPro" id="IPR002307">
    <property type="entry name" value="Tyr-tRNA-ligase"/>
</dbReference>
<dbReference type="HAMAP" id="MF_02006">
    <property type="entry name" value="Tyr_tRNA_synth_type1"/>
    <property type="match status" value="1"/>
</dbReference>
<feature type="binding site" evidence="8">
    <location>
        <position position="231"/>
    </location>
    <ligand>
        <name>ATP</name>
        <dbReference type="ChEBI" id="CHEBI:30616"/>
    </ligand>
</feature>
<name>A0ABV4BQK5_9CLOT</name>
<comment type="caution">
    <text evidence="11">The sequence shown here is derived from an EMBL/GenBank/DDBJ whole genome shotgun (WGS) entry which is preliminary data.</text>
</comment>
<keyword evidence="8" id="KW-0963">Cytoplasm</keyword>
<dbReference type="InterPro" id="IPR024107">
    <property type="entry name" value="Tyr-tRNA-ligase_bac_1"/>
</dbReference>
<evidence type="ECO:0000256" key="2">
    <source>
        <dbReference type="ARBA" id="ARBA00022741"/>
    </source>
</evidence>
<evidence type="ECO:0000313" key="12">
    <source>
        <dbReference type="Proteomes" id="UP001564657"/>
    </source>
</evidence>
<evidence type="ECO:0000256" key="7">
    <source>
        <dbReference type="ARBA" id="ARBA00048248"/>
    </source>
</evidence>
<evidence type="ECO:0000256" key="1">
    <source>
        <dbReference type="ARBA" id="ARBA00022598"/>
    </source>
</evidence>
<dbReference type="NCBIfam" id="TIGR00234">
    <property type="entry name" value="tyrS"/>
    <property type="match status" value="1"/>
</dbReference>
<keyword evidence="1 8" id="KW-0436">Ligase</keyword>
<dbReference type="RefSeq" id="WP_369703704.1">
    <property type="nucleotide sequence ID" value="NZ_JBGEWD010000004.1"/>
</dbReference>
<organism evidence="11 12">
    <name type="scientific">Clostridium moutaii</name>
    <dbReference type="NCBI Taxonomy" id="3240932"/>
    <lineage>
        <taxon>Bacteria</taxon>
        <taxon>Bacillati</taxon>
        <taxon>Bacillota</taxon>
        <taxon>Clostridia</taxon>
        <taxon>Eubacteriales</taxon>
        <taxon>Clostridiaceae</taxon>
        <taxon>Clostridium</taxon>
    </lineage>
</organism>
<dbReference type="SUPFAM" id="SSF55174">
    <property type="entry name" value="Alpha-L RNA-binding motif"/>
    <property type="match status" value="1"/>
</dbReference>
<dbReference type="InterPro" id="IPR002942">
    <property type="entry name" value="S4_RNA-bd"/>
</dbReference>
<dbReference type="EMBL" id="JBGEWD010000004">
    <property type="protein sequence ID" value="MEY7999820.1"/>
    <property type="molecule type" value="Genomic_DNA"/>
</dbReference>
<dbReference type="PANTHER" id="PTHR11766">
    <property type="entry name" value="TYROSYL-TRNA SYNTHETASE"/>
    <property type="match status" value="1"/>
</dbReference>
<dbReference type="PANTHER" id="PTHR11766:SF0">
    <property type="entry name" value="TYROSINE--TRNA LIGASE, MITOCHONDRIAL"/>
    <property type="match status" value="1"/>
</dbReference>
<feature type="domain" description="RNA-binding S4" evidence="10">
    <location>
        <begin position="340"/>
        <end position="401"/>
    </location>
</feature>
<keyword evidence="2 8" id="KW-0547">Nucleotide-binding</keyword>
<evidence type="ECO:0000313" key="11">
    <source>
        <dbReference type="EMBL" id="MEY7999820.1"/>
    </source>
</evidence>
<keyword evidence="3 8" id="KW-0067">ATP-binding</keyword>
<dbReference type="InterPro" id="IPR036986">
    <property type="entry name" value="S4_RNA-bd_sf"/>
</dbReference>
<dbReference type="InterPro" id="IPR001412">
    <property type="entry name" value="aa-tRNA-synth_I_CS"/>
</dbReference>
<evidence type="ECO:0000256" key="5">
    <source>
        <dbReference type="ARBA" id="ARBA00022917"/>
    </source>
</evidence>
<evidence type="ECO:0000259" key="10">
    <source>
        <dbReference type="SMART" id="SM00363"/>
    </source>
</evidence>
<accession>A0ABV4BQK5</accession>
<reference evidence="11 12" key="1">
    <citation type="submission" date="2024-08" db="EMBL/GenBank/DDBJ databases">
        <title>Clostridium lapicellarii sp. nov., and Clostridium renhuaiense sp. nov., two species isolated from the mud in a fermentation cellar used for producing sauce-flavour Chinese liquors.</title>
        <authorList>
            <person name="Yang F."/>
            <person name="Wang H."/>
            <person name="Chen L.Q."/>
            <person name="Zhou N."/>
            <person name="Lu J.J."/>
            <person name="Pu X.X."/>
            <person name="Wan B."/>
            <person name="Wang L."/>
            <person name="Liu S.J."/>
        </authorList>
    </citation>
    <scope>NUCLEOTIDE SEQUENCE [LARGE SCALE GENOMIC DNA]</scope>
    <source>
        <strain evidence="11 12">MT-5</strain>
    </source>
</reference>
<comment type="catalytic activity">
    <reaction evidence="7 8">
        <text>tRNA(Tyr) + L-tyrosine + ATP = L-tyrosyl-tRNA(Tyr) + AMP + diphosphate + H(+)</text>
        <dbReference type="Rhea" id="RHEA:10220"/>
        <dbReference type="Rhea" id="RHEA-COMP:9706"/>
        <dbReference type="Rhea" id="RHEA-COMP:9707"/>
        <dbReference type="ChEBI" id="CHEBI:15378"/>
        <dbReference type="ChEBI" id="CHEBI:30616"/>
        <dbReference type="ChEBI" id="CHEBI:33019"/>
        <dbReference type="ChEBI" id="CHEBI:58315"/>
        <dbReference type="ChEBI" id="CHEBI:78442"/>
        <dbReference type="ChEBI" id="CHEBI:78536"/>
        <dbReference type="ChEBI" id="CHEBI:456215"/>
        <dbReference type="EC" id="6.1.1.1"/>
    </reaction>
</comment>
<sequence length="406" mass="46348">MTNVYDILLERGYIKQTTHEEEIRELLGKEKVTFYIGFDPTADSLHVGHFLQMMVMSHMQKAGHRPIALLGGGTGMVGDPTGKTDMRKMLTPEQIQHNVDCFKKQFSKLIDLDNGKAIIENNAKWLLNLNYVEFLREVGVHFSVNKMLTAECFKQRLEKGLSFLEFNYMLMQAYDFLELNRRYNCVLQFGGDDQWSNIIAGVDLIRRKEKRPAFGMTFTLLTKSDGKKMGKTEGGAIWLDKEKTSPYDFYQYWRNVDDADVEKCLALLTFLPMDEVKRLGSLPGEKINEAKRILAYEITKIVHGQDEAEKAREAAEALFVGGQDMSSVPTVEINKSSLGCSIVELLVNLHILSSKSEARRLINQNGLTVNDKKVSDPNFIVTESDFKNSYMLVRRGKKNYNRIVIK</sequence>
<dbReference type="SMART" id="SM00363">
    <property type="entry name" value="S4"/>
    <property type="match status" value="1"/>
</dbReference>
<dbReference type="InterPro" id="IPR054608">
    <property type="entry name" value="SYY-like_C"/>
</dbReference>
<dbReference type="InterPro" id="IPR002305">
    <property type="entry name" value="aa-tRNA-synth_Ic"/>
</dbReference>
<dbReference type="Gene3D" id="1.10.240.10">
    <property type="entry name" value="Tyrosyl-Transfer RNA Synthetase"/>
    <property type="match status" value="1"/>
</dbReference>
<dbReference type="GO" id="GO:0004831">
    <property type="term" value="F:tyrosine-tRNA ligase activity"/>
    <property type="evidence" value="ECO:0007669"/>
    <property type="project" value="UniProtKB-EC"/>
</dbReference>
<dbReference type="InterPro" id="IPR024088">
    <property type="entry name" value="Tyr-tRNA-ligase_bac-type"/>
</dbReference>
<dbReference type="EC" id="6.1.1.1" evidence="8"/>